<sequence length="152" mass="16779">MSTRRVRKPGKFIRYIKSPIRVLARARDLYIQSLTGCAGHVSYGNSMGCPTPQIPSAPRSFSVKSPQSNYKTAEEELRDLIRLASTRSAGIELRRSKTSVPHGGGPAAVPRSHTVVFGRIDEDKPFEFAADDKVGLLGKVQRRASYAFSMKK</sequence>
<evidence type="ECO:0000313" key="2">
    <source>
        <dbReference type="Proteomes" id="UP000231279"/>
    </source>
</evidence>
<organism evidence="1 2">
    <name type="scientific">Handroanthus impetiginosus</name>
    <dbReference type="NCBI Taxonomy" id="429701"/>
    <lineage>
        <taxon>Eukaryota</taxon>
        <taxon>Viridiplantae</taxon>
        <taxon>Streptophyta</taxon>
        <taxon>Embryophyta</taxon>
        <taxon>Tracheophyta</taxon>
        <taxon>Spermatophyta</taxon>
        <taxon>Magnoliopsida</taxon>
        <taxon>eudicotyledons</taxon>
        <taxon>Gunneridae</taxon>
        <taxon>Pentapetalae</taxon>
        <taxon>asterids</taxon>
        <taxon>lamiids</taxon>
        <taxon>Lamiales</taxon>
        <taxon>Bignoniaceae</taxon>
        <taxon>Crescentiina</taxon>
        <taxon>Tabebuia alliance</taxon>
        <taxon>Handroanthus</taxon>
    </lineage>
</organism>
<dbReference type="InterPro" id="IPR016972">
    <property type="entry name" value="UCP031279"/>
</dbReference>
<gene>
    <name evidence="1" type="ORF">CDL12_10421</name>
</gene>
<comment type="caution">
    <text evidence="1">The sequence shown here is derived from an EMBL/GenBank/DDBJ whole genome shotgun (WGS) entry which is preliminary data.</text>
</comment>
<proteinExistence type="predicted"/>
<name>A0A2G9HHL9_9LAMI</name>
<dbReference type="EMBL" id="NKXS01001777">
    <property type="protein sequence ID" value="PIN16923.1"/>
    <property type="molecule type" value="Genomic_DNA"/>
</dbReference>
<dbReference type="PIRSF" id="PIRSF031279">
    <property type="entry name" value="UCP031279"/>
    <property type="match status" value="1"/>
</dbReference>
<dbReference type="AlphaFoldDB" id="A0A2G9HHL9"/>
<protein>
    <submittedName>
        <fullName evidence="1">Uncharacterized protein</fullName>
    </submittedName>
</protein>
<dbReference type="OrthoDB" id="694638at2759"/>
<keyword evidence="2" id="KW-1185">Reference proteome</keyword>
<accession>A0A2G9HHL9</accession>
<dbReference type="STRING" id="429701.A0A2G9HHL9"/>
<dbReference type="Proteomes" id="UP000231279">
    <property type="component" value="Unassembled WGS sequence"/>
</dbReference>
<evidence type="ECO:0000313" key="1">
    <source>
        <dbReference type="EMBL" id="PIN16923.1"/>
    </source>
</evidence>
<dbReference type="PANTHER" id="PTHR33526:SF4">
    <property type="entry name" value="OS07G0123800 PROTEIN"/>
    <property type="match status" value="1"/>
</dbReference>
<dbReference type="PANTHER" id="PTHR33526">
    <property type="entry name" value="OS07G0123800 PROTEIN"/>
    <property type="match status" value="1"/>
</dbReference>
<reference evidence="2" key="1">
    <citation type="journal article" date="2018" name="Gigascience">
        <title>Genome assembly of the Pink Ipe (Handroanthus impetiginosus, Bignoniaceae), a highly valued, ecologically keystone Neotropical timber forest tree.</title>
        <authorList>
            <person name="Silva-Junior O.B."/>
            <person name="Grattapaglia D."/>
            <person name="Novaes E."/>
            <person name="Collevatti R.G."/>
        </authorList>
    </citation>
    <scope>NUCLEOTIDE SEQUENCE [LARGE SCALE GENOMIC DNA]</scope>
    <source>
        <strain evidence="2">cv. UFG-1</strain>
    </source>
</reference>